<evidence type="ECO:0000313" key="6">
    <source>
        <dbReference type="EMBL" id="MZI95367.1"/>
    </source>
</evidence>
<dbReference type="InterPro" id="IPR020845">
    <property type="entry name" value="AMP-binding_CS"/>
</dbReference>
<dbReference type="Pfam" id="PF00501">
    <property type="entry name" value="AMP-binding"/>
    <property type="match status" value="1"/>
</dbReference>
<keyword evidence="6" id="KW-0808">Transferase</keyword>
<comment type="similarity">
    <text evidence="2">Belongs to the ATP-dependent AMP-binding enzyme family.</text>
</comment>
<dbReference type="FunFam" id="3.30.300.30:FF:000008">
    <property type="entry name" value="2,3-dihydroxybenzoate-AMP ligase"/>
    <property type="match status" value="1"/>
</dbReference>
<keyword evidence="6" id="KW-0548">Nucleotidyltransferase</keyword>
<dbReference type="NCBIfam" id="TIGR02275">
    <property type="entry name" value="DHB_AMP_lig"/>
    <property type="match status" value="1"/>
</dbReference>
<dbReference type="AlphaFoldDB" id="A0A7X4LPB1"/>
<dbReference type="PROSITE" id="PS00455">
    <property type="entry name" value="AMP_BINDING"/>
    <property type="match status" value="1"/>
</dbReference>
<organism evidence="6 7">
    <name type="scientific">Vibrio eleionomae</name>
    <dbReference type="NCBI Taxonomy" id="2653505"/>
    <lineage>
        <taxon>Bacteria</taxon>
        <taxon>Pseudomonadati</taxon>
        <taxon>Pseudomonadota</taxon>
        <taxon>Gammaproteobacteria</taxon>
        <taxon>Vibrionales</taxon>
        <taxon>Vibrionaceae</taxon>
        <taxon>Vibrio</taxon>
    </lineage>
</organism>
<dbReference type="Pfam" id="PF13193">
    <property type="entry name" value="AMP-binding_C"/>
    <property type="match status" value="1"/>
</dbReference>
<dbReference type="EC" id="2.7.7.58" evidence="6"/>
<dbReference type="PANTHER" id="PTHR43767:SF1">
    <property type="entry name" value="NONRIBOSOMAL PEPTIDE SYNTHASE PES1 (EUROFUNG)-RELATED"/>
    <property type="match status" value="1"/>
</dbReference>
<keyword evidence="7" id="KW-1185">Reference proteome</keyword>
<dbReference type="Gene3D" id="3.30.300.30">
    <property type="match status" value="1"/>
</dbReference>
<dbReference type="InterPro" id="IPR000873">
    <property type="entry name" value="AMP-dep_synth/lig_dom"/>
</dbReference>
<protein>
    <submittedName>
        <fullName evidence="6">(2,3-dihydroxybenzoyl)adenylate synthase</fullName>
        <ecNumber evidence="6">2.7.7.58</ecNumber>
    </submittedName>
</protein>
<evidence type="ECO:0000256" key="1">
    <source>
        <dbReference type="ARBA" id="ARBA00004924"/>
    </source>
</evidence>
<dbReference type="EMBL" id="WEKT01000053">
    <property type="protein sequence ID" value="MZI95367.1"/>
    <property type="molecule type" value="Genomic_DNA"/>
</dbReference>
<gene>
    <name evidence="6" type="ORF">F9817_19515</name>
</gene>
<dbReference type="GO" id="GO:0019290">
    <property type="term" value="P:siderophore biosynthetic process"/>
    <property type="evidence" value="ECO:0007669"/>
    <property type="project" value="InterPro"/>
</dbReference>
<dbReference type="FunFam" id="2.30.38.10:FF:000003">
    <property type="entry name" value="Vibriobactin-specific 2,3-dihydroxybenzoate-AMP ligase"/>
    <property type="match status" value="1"/>
</dbReference>
<dbReference type="PANTHER" id="PTHR43767">
    <property type="entry name" value="LONG-CHAIN-FATTY-ACID--COA LIGASE"/>
    <property type="match status" value="1"/>
</dbReference>
<proteinExistence type="inferred from homology"/>
<dbReference type="InterPro" id="IPR011963">
    <property type="entry name" value="DHB_AMP_lig"/>
</dbReference>
<comment type="pathway">
    <text evidence="1">Siderophore biosynthesis.</text>
</comment>
<name>A0A7X4LPB1_9VIBR</name>
<evidence type="ECO:0000259" key="4">
    <source>
        <dbReference type="Pfam" id="PF00501"/>
    </source>
</evidence>
<feature type="domain" description="AMP-binding enzyme C-terminal" evidence="5">
    <location>
        <begin position="455"/>
        <end position="531"/>
    </location>
</feature>
<sequence length="549" mass="61351">MNDISMDEIEFTPWPEHLATKYRELGLWEGKTFYDYLVESANQFPENTAIICEDREYSYQAMVEEVGRYAAGFSDLGLVAGDNVVLQMTNTEEFFFCYFGLIQKGIRPVMALPAHRKAEISYFCQHAGAKAYIINGDDYSFDYKTLAQEVVQDAPSLQYVLVKGECNIADDRFIALDQCRKDPDYSQNTTSDKVAFFQLSGGTTGVPKMIPRTHDDYAYSVIGSNEICEIDENTRFLCVLPVAHNYVLSSPGTLGIFWAGGTVIVGDDPSPDAAFELIEEHEVDFVALVPPLALLWMETVQEDDDYDLSSLKVIQVGGAKFSETAAKKLPGLFDCQLQQVFGMAEGLVNYTRLDDPLEMITETQGRPISAYDEVRIVDEQGNEVAQGEEGFLTVQGPYTIRGYYKSAYNNERSFTPEGFYRTGDIVRMTAEGNLVVTGRDKDQINRGGEKIAAEEIENQLLRHPLVHDAALIAIPDEYMGERSCAVIVLTGEADIRPQDMKTFLRDCGLADFKIPDHVEFIAALPKTPVGKIDKKKLRTIYSTQLATTV</sequence>
<keyword evidence="3" id="KW-0436">Ligase</keyword>
<dbReference type="SUPFAM" id="SSF56801">
    <property type="entry name" value="Acetyl-CoA synthetase-like"/>
    <property type="match status" value="1"/>
</dbReference>
<dbReference type="Proteomes" id="UP000462621">
    <property type="component" value="Unassembled WGS sequence"/>
</dbReference>
<evidence type="ECO:0000256" key="3">
    <source>
        <dbReference type="ARBA" id="ARBA00022598"/>
    </source>
</evidence>
<evidence type="ECO:0000313" key="7">
    <source>
        <dbReference type="Proteomes" id="UP000462621"/>
    </source>
</evidence>
<dbReference type="InterPro" id="IPR045851">
    <property type="entry name" value="AMP-bd_C_sf"/>
</dbReference>
<dbReference type="Gene3D" id="3.40.50.980">
    <property type="match status" value="2"/>
</dbReference>
<comment type="caution">
    <text evidence="6">The sequence shown here is derived from an EMBL/GenBank/DDBJ whole genome shotgun (WGS) entry which is preliminary data.</text>
</comment>
<evidence type="ECO:0000259" key="5">
    <source>
        <dbReference type="Pfam" id="PF13193"/>
    </source>
</evidence>
<dbReference type="Gene3D" id="2.30.38.10">
    <property type="entry name" value="Luciferase, Domain 3"/>
    <property type="match status" value="1"/>
</dbReference>
<feature type="domain" description="AMP-dependent synthetase/ligase" evidence="4">
    <location>
        <begin position="39"/>
        <end position="404"/>
    </location>
</feature>
<dbReference type="RefSeq" id="WP_161157848.1">
    <property type="nucleotide sequence ID" value="NZ_WEKT01000053.1"/>
</dbReference>
<dbReference type="InterPro" id="IPR050237">
    <property type="entry name" value="ATP-dep_AMP-bd_enzyme"/>
</dbReference>
<dbReference type="InterPro" id="IPR025110">
    <property type="entry name" value="AMP-bd_C"/>
</dbReference>
<dbReference type="CDD" id="cd05920">
    <property type="entry name" value="23DHB-AMP_lg"/>
    <property type="match status" value="1"/>
</dbReference>
<dbReference type="GO" id="GO:0016779">
    <property type="term" value="F:nucleotidyltransferase activity"/>
    <property type="evidence" value="ECO:0007669"/>
    <property type="project" value="UniProtKB-KW"/>
</dbReference>
<accession>A0A7X4LPB1</accession>
<dbReference type="GO" id="GO:0008668">
    <property type="term" value="F:2,3-dihydroxybenzoate--[aryl-carrier protein] ligase"/>
    <property type="evidence" value="ECO:0007669"/>
    <property type="project" value="InterPro"/>
</dbReference>
<evidence type="ECO:0000256" key="2">
    <source>
        <dbReference type="ARBA" id="ARBA00006432"/>
    </source>
</evidence>
<reference evidence="6 7" key="1">
    <citation type="submission" date="2019-10" db="EMBL/GenBank/DDBJ databases">
        <title>Vibrio sp. nov. isolated from a shrimp pond.</title>
        <authorList>
            <person name="Gomez-Gil B."/>
            <person name="Enciso-Ibarra J."/>
            <person name="Enciso-Ibarra K."/>
            <person name="Bolan-Mejia C."/>
        </authorList>
    </citation>
    <scope>NUCLEOTIDE SEQUENCE [LARGE SCALE GENOMIC DNA]</scope>
    <source>
        <strain evidence="6 7">CAIM 722</strain>
    </source>
</reference>